<protein>
    <submittedName>
        <fullName evidence="2">Carbohydrate-binding domain-containing protein</fullName>
    </submittedName>
</protein>
<feature type="region of interest" description="Disordered" evidence="1">
    <location>
        <begin position="28"/>
        <end position="61"/>
    </location>
</feature>
<reference evidence="2 3" key="1">
    <citation type="submission" date="2022-12" db="EMBL/GenBank/DDBJ databases">
        <title>Chitinophagaceae gen. sp. nov., a new member of the family Chitinophagaceae, isolated from soil in a chemical factory.</title>
        <authorList>
            <person name="Ke Z."/>
        </authorList>
    </citation>
    <scope>NUCLEOTIDE SEQUENCE [LARGE SCALE GENOMIC DNA]</scope>
    <source>
        <strain evidence="2 3">LY-5</strain>
    </source>
</reference>
<evidence type="ECO:0000313" key="2">
    <source>
        <dbReference type="EMBL" id="MDA3615060.1"/>
    </source>
</evidence>
<name>A0ABT4UJV9_9BACT</name>
<dbReference type="Proteomes" id="UP001210231">
    <property type="component" value="Unassembled WGS sequence"/>
</dbReference>
<accession>A0ABT4UJV9</accession>
<organism evidence="2 3">
    <name type="scientific">Polluticaenibacter yanchengensis</name>
    <dbReference type="NCBI Taxonomy" id="3014562"/>
    <lineage>
        <taxon>Bacteria</taxon>
        <taxon>Pseudomonadati</taxon>
        <taxon>Bacteroidota</taxon>
        <taxon>Chitinophagia</taxon>
        <taxon>Chitinophagales</taxon>
        <taxon>Chitinophagaceae</taxon>
        <taxon>Polluticaenibacter</taxon>
    </lineage>
</organism>
<evidence type="ECO:0000313" key="3">
    <source>
        <dbReference type="Proteomes" id="UP001210231"/>
    </source>
</evidence>
<evidence type="ECO:0000256" key="1">
    <source>
        <dbReference type="SAM" id="MobiDB-lite"/>
    </source>
</evidence>
<dbReference type="PROSITE" id="PS51257">
    <property type="entry name" value="PROKAR_LIPOPROTEIN"/>
    <property type="match status" value="1"/>
</dbReference>
<dbReference type="RefSeq" id="WP_407031385.1">
    <property type="nucleotide sequence ID" value="NZ_JAQGEF010000009.1"/>
</dbReference>
<dbReference type="EMBL" id="JAQGEF010000009">
    <property type="protein sequence ID" value="MDA3615060.1"/>
    <property type="molecule type" value="Genomic_DNA"/>
</dbReference>
<comment type="caution">
    <text evidence="2">The sequence shown here is derived from an EMBL/GenBank/DDBJ whole genome shotgun (WGS) entry which is preliminary data.</text>
</comment>
<gene>
    <name evidence="2" type="ORF">O3P16_09595</name>
</gene>
<feature type="compositionally biased region" description="Low complexity" evidence="1">
    <location>
        <begin position="39"/>
        <end position="52"/>
    </location>
</feature>
<dbReference type="InterPro" id="IPR025584">
    <property type="entry name" value="Cthe_2159"/>
</dbReference>
<sequence length="505" mass="52131">MKYPLNLIAILLSSVLFVGCSKDDIEGTDDGSGTGGATNGITISNSTITSGTAEGNTAKGEDSEDLIANSTFSTTVKIVFGSTITITNPLENAGVTITQSNGDVVVQSTVSEVAYELSGTTTNGSVKFYSEKKFELVLNGVSITNNDGPAVNIQSGKRVFVVVNDNTTNTLTDAATYAANATEDQKGALFSEGQLIFSGNGTLNVAGKNKHGIVSDDYIRFIAGTYNVTEAASDAIHANDYIIVDNGTFNIKATSDGIEADEGHIIINDGNFTINVLDDGIAASYDTDTTIDPYVVINGGTFNITTTEGEGIESKSTLTINNGTIIINAYDDAINAGKAIYINGGKIYAKSSSNDGIDSNGTLTVTGGYVIAIGARQPETGFDCDNNTFKITGGLLLGLGGGSSTPTSSVSTQNAAVVTASVTANSLLHIRDADNNEVITFLAPAAATTVLYSSAKLTTGKVYNIYSGGAVSNTTDFNGLYLSGSYTGGSLLKTVTQSSKVTTTR</sequence>
<proteinExistence type="predicted"/>
<dbReference type="Pfam" id="PF14262">
    <property type="entry name" value="Cthe_2159"/>
    <property type="match status" value="1"/>
</dbReference>
<keyword evidence="3" id="KW-1185">Reference proteome</keyword>